<proteinExistence type="predicted"/>
<gene>
    <name evidence="1" type="ORF">HCN51_39320</name>
</gene>
<reference evidence="1 2" key="1">
    <citation type="submission" date="2020-03" db="EMBL/GenBank/DDBJ databases">
        <title>WGS of actinomycetes isolated from Thailand.</title>
        <authorList>
            <person name="Thawai C."/>
        </authorList>
    </citation>
    <scope>NUCLEOTIDE SEQUENCE [LARGE SCALE GENOMIC DNA]</scope>
    <source>
        <strain evidence="1 2">FMUSA5-5</strain>
    </source>
</reference>
<protein>
    <submittedName>
        <fullName evidence="1">Uncharacterized protein</fullName>
    </submittedName>
</protein>
<evidence type="ECO:0000313" key="2">
    <source>
        <dbReference type="Proteomes" id="UP000696294"/>
    </source>
</evidence>
<keyword evidence="2" id="KW-1185">Reference proteome</keyword>
<sequence length="125" mass="13900">MFTALADIADHGAVFTITRRDALAAIHDAHTPSSEPAGHAVLATDTTAQARTRLNDWQHTLRLMAVSGPYPRRQCPPHVRRRQNRLVHSFCGKDLTRTDSAGTHQHHYLKLEETGQQTMRGTTPA</sequence>
<dbReference type="RefSeq" id="WP_168017156.1">
    <property type="nucleotide sequence ID" value="NZ_JAATEP010000038.1"/>
</dbReference>
<dbReference type="Proteomes" id="UP000696294">
    <property type="component" value="Unassembled WGS sequence"/>
</dbReference>
<comment type="caution">
    <text evidence="1">The sequence shown here is derived from an EMBL/GenBank/DDBJ whole genome shotgun (WGS) entry which is preliminary data.</text>
</comment>
<organism evidence="1 2">
    <name type="scientific">Nonomuraea composti</name>
    <dbReference type="NCBI Taxonomy" id="2720023"/>
    <lineage>
        <taxon>Bacteria</taxon>
        <taxon>Bacillati</taxon>
        <taxon>Actinomycetota</taxon>
        <taxon>Actinomycetes</taxon>
        <taxon>Streptosporangiales</taxon>
        <taxon>Streptosporangiaceae</taxon>
        <taxon>Nonomuraea</taxon>
    </lineage>
</organism>
<name>A0ABX1BG10_9ACTN</name>
<accession>A0ABX1BG10</accession>
<evidence type="ECO:0000313" key="1">
    <source>
        <dbReference type="EMBL" id="NJP95422.1"/>
    </source>
</evidence>
<dbReference type="EMBL" id="JAATEP010000038">
    <property type="protein sequence ID" value="NJP95422.1"/>
    <property type="molecule type" value="Genomic_DNA"/>
</dbReference>